<dbReference type="Pfam" id="PF13579">
    <property type="entry name" value="Glyco_trans_4_4"/>
    <property type="match status" value="1"/>
</dbReference>
<proteinExistence type="predicted"/>
<dbReference type="InterPro" id="IPR028098">
    <property type="entry name" value="Glyco_trans_4-like_N"/>
</dbReference>
<feature type="non-terminal residue" evidence="2">
    <location>
        <position position="196"/>
    </location>
</feature>
<dbReference type="SUPFAM" id="SSF53756">
    <property type="entry name" value="UDP-Glycosyltransferase/glycogen phosphorylase"/>
    <property type="match status" value="1"/>
</dbReference>
<dbReference type="AlphaFoldDB" id="X1E901"/>
<reference evidence="2" key="1">
    <citation type="journal article" date="2014" name="Front. Microbiol.">
        <title>High frequency of phylogenetically diverse reductive dehalogenase-homologous genes in deep subseafloor sedimentary metagenomes.</title>
        <authorList>
            <person name="Kawai M."/>
            <person name="Futagami T."/>
            <person name="Toyoda A."/>
            <person name="Takaki Y."/>
            <person name="Nishi S."/>
            <person name="Hori S."/>
            <person name="Arai W."/>
            <person name="Tsubouchi T."/>
            <person name="Morono Y."/>
            <person name="Uchiyama I."/>
            <person name="Ito T."/>
            <person name="Fujiyama A."/>
            <person name="Inagaki F."/>
            <person name="Takami H."/>
        </authorList>
    </citation>
    <scope>NUCLEOTIDE SEQUENCE</scope>
    <source>
        <strain evidence="2">Expedition CK06-06</strain>
    </source>
</reference>
<gene>
    <name evidence="2" type="ORF">S01H4_40412</name>
</gene>
<comment type="caution">
    <text evidence="2">The sequence shown here is derived from an EMBL/GenBank/DDBJ whole genome shotgun (WGS) entry which is preliminary data.</text>
</comment>
<sequence>MRVGLIIYGSLDTISGGYLYDRRLVRYLQEQGDEVQLISLPWTRYGRHLLHNIDPALWQQLQQASFDLLLQDELNHPSLFWLNKQLRSQISFPMVSIVHHLRSSERHASPLLNLYRWIERQYLRTIDGFIFNSETTRAAVEVVSGEQKPHVVAYPAADHGQVVVNRTSITSRAHEAGPLRLLFVGNVIPRKGCDVL</sequence>
<feature type="domain" description="Glycosyltransferase subfamily 4-like N-terminal" evidence="1">
    <location>
        <begin position="28"/>
        <end position="152"/>
    </location>
</feature>
<accession>X1E901</accession>
<name>X1E901_9ZZZZ</name>
<organism evidence="2">
    <name type="scientific">marine sediment metagenome</name>
    <dbReference type="NCBI Taxonomy" id="412755"/>
    <lineage>
        <taxon>unclassified sequences</taxon>
        <taxon>metagenomes</taxon>
        <taxon>ecological metagenomes</taxon>
    </lineage>
</organism>
<dbReference type="EMBL" id="BART01022000">
    <property type="protein sequence ID" value="GAH05123.1"/>
    <property type="molecule type" value="Genomic_DNA"/>
</dbReference>
<dbReference type="Gene3D" id="3.40.50.2000">
    <property type="entry name" value="Glycogen Phosphorylase B"/>
    <property type="match status" value="1"/>
</dbReference>
<evidence type="ECO:0000313" key="2">
    <source>
        <dbReference type="EMBL" id="GAH05123.1"/>
    </source>
</evidence>
<protein>
    <recommendedName>
        <fullName evidence="1">Glycosyltransferase subfamily 4-like N-terminal domain-containing protein</fullName>
    </recommendedName>
</protein>
<evidence type="ECO:0000259" key="1">
    <source>
        <dbReference type="Pfam" id="PF13579"/>
    </source>
</evidence>